<sequence>MKGGQKKRILGGKFLHKGLFGGLSENFIHKKIRTSKSARNFL</sequence>
<organism evidence="1 2">
    <name type="scientific">Heyndrickxia coagulans</name>
    <name type="common">Weizmannia coagulans</name>
    <dbReference type="NCBI Taxonomy" id="1398"/>
    <lineage>
        <taxon>Bacteria</taxon>
        <taxon>Bacillati</taxon>
        <taxon>Bacillota</taxon>
        <taxon>Bacilli</taxon>
        <taxon>Bacillales</taxon>
        <taxon>Bacillaceae</taxon>
        <taxon>Heyndrickxia</taxon>
    </lineage>
</organism>
<name>A0A150K2C2_HEYCO</name>
<evidence type="ECO:0000313" key="1">
    <source>
        <dbReference type="EMBL" id="KYC63408.1"/>
    </source>
</evidence>
<comment type="caution">
    <text evidence="1">The sequence shown here is derived from an EMBL/GenBank/DDBJ whole genome shotgun (WGS) entry which is preliminary data.</text>
</comment>
<gene>
    <name evidence="1" type="ORF">B4098_0752</name>
</gene>
<dbReference type="EMBL" id="LQYG01000040">
    <property type="protein sequence ID" value="KYC63408.1"/>
    <property type="molecule type" value="Genomic_DNA"/>
</dbReference>
<dbReference type="Proteomes" id="UP000075288">
    <property type="component" value="Unassembled WGS sequence"/>
</dbReference>
<evidence type="ECO:0000313" key="2">
    <source>
        <dbReference type="Proteomes" id="UP000075288"/>
    </source>
</evidence>
<proteinExistence type="predicted"/>
<protein>
    <submittedName>
        <fullName evidence="1">Uncharacterized protein</fullName>
    </submittedName>
</protein>
<dbReference type="PATRIC" id="fig|1398.26.peg.2755"/>
<accession>A0A150K2C2</accession>
<reference evidence="1 2" key="1">
    <citation type="submission" date="2016-01" db="EMBL/GenBank/DDBJ databases">
        <title>Genome Sequences of Twelve Sporeforming Bacillus Species Isolated from Foods.</title>
        <authorList>
            <person name="Berendsen E.M."/>
            <person name="Wells-Bennik M.H."/>
            <person name="Krawcyk A.O."/>
            <person name="De Jong A."/>
            <person name="Holsappel S."/>
            <person name="Eijlander R.T."/>
            <person name="Kuipers O.P."/>
        </authorList>
    </citation>
    <scope>NUCLEOTIDE SEQUENCE [LARGE SCALE GENOMIC DNA]</scope>
    <source>
        <strain evidence="1 2">B4098</strain>
    </source>
</reference>
<dbReference type="AlphaFoldDB" id="A0A150K2C2"/>